<dbReference type="EMBL" id="CATQJL010000001">
    <property type="protein sequence ID" value="CAJ0588991.1"/>
    <property type="molecule type" value="Genomic_DNA"/>
</dbReference>
<reference evidence="3" key="1">
    <citation type="submission" date="2023-07" db="EMBL/GenBank/DDBJ databases">
        <authorList>
            <consortium name="CYATHOMIX"/>
        </authorList>
    </citation>
    <scope>NUCLEOTIDE SEQUENCE</scope>
    <source>
        <strain evidence="3">N/A</strain>
    </source>
</reference>
<dbReference type="Proteomes" id="UP001176961">
    <property type="component" value="Unassembled WGS sequence"/>
</dbReference>
<keyword evidence="2" id="KW-0472">Membrane</keyword>
<keyword evidence="2" id="KW-0812">Transmembrane</keyword>
<proteinExistence type="predicted"/>
<organism evidence="3 4">
    <name type="scientific">Cylicocyclus nassatus</name>
    <name type="common">Nematode worm</name>
    <dbReference type="NCBI Taxonomy" id="53992"/>
    <lineage>
        <taxon>Eukaryota</taxon>
        <taxon>Metazoa</taxon>
        <taxon>Ecdysozoa</taxon>
        <taxon>Nematoda</taxon>
        <taxon>Chromadorea</taxon>
        <taxon>Rhabditida</taxon>
        <taxon>Rhabditina</taxon>
        <taxon>Rhabditomorpha</taxon>
        <taxon>Strongyloidea</taxon>
        <taxon>Strongylidae</taxon>
        <taxon>Cylicocyclus</taxon>
    </lineage>
</organism>
<gene>
    <name evidence="3" type="ORF">CYNAS_LOCUS974</name>
</gene>
<sequence>MLIDLKQAGTTTNVTDATQPVILPVPPSGGIPPAAPPSDDHLIIAIRENLLLEKKLDGLRRDVEELKRQQLLKASGSKIPTILKSAICHSDVVVLMLLILMFCMVTTSAQYLPTAEKKVVVCGCCITVSWQDALLNTVFVFMGILANQIIKLHQDKVKLKKVIKEEKEKKGKEDQARETGTGRAIDAGSAPSNAGAGVIPQFAGALLAPIAHPVPSAPPPNTY</sequence>
<dbReference type="AlphaFoldDB" id="A0AA36DKM9"/>
<accession>A0AA36DKM9</accession>
<name>A0AA36DKM9_CYLNA</name>
<evidence type="ECO:0000256" key="1">
    <source>
        <dbReference type="SAM" id="MobiDB-lite"/>
    </source>
</evidence>
<evidence type="ECO:0000256" key="2">
    <source>
        <dbReference type="SAM" id="Phobius"/>
    </source>
</evidence>
<feature type="transmembrane region" description="Helical" evidence="2">
    <location>
        <begin position="92"/>
        <end position="113"/>
    </location>
</feature>
<evidence type="ECO:0000313" key="3">
    <source>
        <dbReference type="EMBL" id="CAJ0588991.1"/>
    </source>
</evidence>
<keyword evidence="4" id="KW-1185">Reference proteome</keyword>
<feature type="compositionally biased region" description="Basic and acidic residues" evidence="1">
    <location>
        <begin position="166"/>
        <end position="177"/>
    </location>
</feature>
<protein>
    <submittedName>
        <fullName evidence="3">Uncharacterized protein</fullName>
    </submittedName>
</protein>
<feature type="transmembrane region" description="Helical" evidence="2">
    <location>
        <begin position="133"/>
        <end position="150"/>
    </location>
</feature>
<feature type="region of interest" description="Disordered" evidence="1">
    <location>
        <begin position="166"/>
        <end position="192"/>
    </location>
</feature>
<keyword evidence="2" id="KW-1133">Transmembrane helix</keyword>
<comment type="caution">
    <text evidence="3">The sequence shown here is derived from an EMBL/GenBank/DDBJ whole genome shotgun (WGS) entry which is preliminary data.</text>
</comment>
<evidence type="ECO:0000313" key="4">
    <source>
        <dbReference type="Proteomes" id="UP001176961"/>
    </source>
</evidence>